<protein>
    <recommendedName>
        <fullName evidence="3">Tyrosine-protein kinase ephrin type A/B receptor-like domain-containing protein</fullName>
    </recommendedName>
</protein>
<dbReference type="InterPro" id="IPR009030">
    <property type="entry name" value="Growth_fac_rcpt_cys_sf"/>
</dbReference>
<dbReference type="InterPro" id="IPR011050">
    <property type="entry name" value="Pectin_lyase_fold/virulence"/>
</dbReference>
<dbReference type="AlphaFoldDB" id="A0A9W7G377"/>
<gene>
    <name evidence="1" type="ORF">TrRE_jg4304</name>
</gene>
<dbReference type="SMART" id="SM01411">
    <property type="entry name" value="Ephrin_rec_like"/>
    <property type="match status" value="3"/>
</dbReference>
<dbReference type="OrthoDB" id="201089at2759"/>
<sequence length="414" mass="43673">MHNTGTLIQDWATYTNDFDSYECGGWKVRKAFTLACVGWTSRSERCVIDAQGNGWSRRRRVIFDDHGRYDDVLRAPTVYKGIVMKNGYLNGGSLPYGGIMFIKDSTVFLTDVDLLNGKSFMAGGGAYIVNSIVTLTRCLVANNDCTHPIMGGSGGGLFVQTGSTVVIADSIFRDNKTGKTGETRVDLYSQQDAQLFIAEASAGASSGDVFYEDVYTVTALFKGCKPGEKGAVMVIGGETDAACVADGSLFLDASFVQSDIGYPSQQNCATTTEQEDGKFTPCHYCSQCPDGTVSFGAASSCEPCPAGRFSNEIHSECIDCEIGKASFGGVASCESCDAEGEYTLRTGSWSCHIAPPGHHVVKDSGGAGIGVEPCLPGTYSTGSADECFVCVGGHSSSGASSCVPTPPGFFWNGT</sequence>
<dbReference type="SUPFAM" id="SSF51126">
    <property type="entry name" value="Pectin lyase-like"/>
    <property type="match status" value="1"/>
</dbReference>
<keyword evidence="2" id="KW-1185">Reference proteome</keyword>
<dbReference type="SUPFAM" id="SSF57184">
    <property type="entry name" value="Growth factor receptor domain"/>
    <property type="match status" value="1"/>
</dbReference>
<comment type="caution">
    <text evidence="1">The sequence shown here is derived from an EMBL/GenBank/DDBJ whole genome shotgun (WGS) entry which is preliminary data.</text>
</comment>
<evidence type="ECO:0000313" key="1">
    <source>
        <dbReference type="EMBL" id="GMI30779.1"/>
    </source>
</evidence>
<evidence type="ECO:0008006" key="3">
    <source>
        <dbReference type="Google" id="ProtNLM"/>
    </source>
</evidence>
<evidence type="ECO:0000313" key="2">
    <source>
        <dbReference type="Proteomes" id="UP001165082"/>
    </source>
</evidence>
<dbReference type="EMBL" id="BRXZ01007647">
    <property type="protein sequence ID" value="GMI30779.1"/>
    <property type="molecule type" value="Genomic_DNA"/>
</dbReference>
<dbReference type="Proteomes" id="UP001165082">
    <property type="component" value="Unassembled WGS sequence"/>
</dbReference>
<reference evidence="1" key="1">
    <citation type="submission" date="2022-07" db="EMBL/GenBank/DDBJ databases">
        <title>Genome analysis of Parmales, a sister group of diatoms, reveals the evolutionary specialization of diatoms from phago-mixotrophs to photoautotrophs.</title>
        <authorList>
            <person name="Ban H."/>
            <person name="Sato S."/>
            <person name="Yoshikawa S."/>
            <person name="Kazumasa Y."/>
            <person name="Nakamura Y."/>
            <person name="Ichinomiya M."/>
            <person name="Saitoh K."/>
            <person name="Sato N."/>
            <person name="Blanc-Mathieu R."/>
            <person name="Endo H."/>
            <person name="Kuwata A."/>
            <person name="Ogata H."/>
        </authorList>
    </citation>
    <scope>NUCLEOTIDE SEQUENCE</scope>
</reference>
<feature type="non-terminal residue" evidence="1">
    <location>
        <position position="414"/>
    </location>
</feature>
<organism evidence="1 2">
    <name type="scientific">Triparma retinervis</name>
    <dbReference type="NCBI Taxonomy" id="2557542"/>
    <lineage>
        <taxon>Eukaryota</taxon>
        <taxon>Sar</taxon>
        <taxon>Stramenopiles</taxon>
        <taxon>Ochrophyta</taxon>
        <taxon>Bolidophyceae</taxon>
        <taxon>Parmales</taxon>
        <taxon>Triparmaceae</taxon>
        <taxon>Triparma</taxon>
    </lineage>
</organism>
<proteinExistence type="predicted"/>
<name>A0A9W7G377_9STRA</name>
<accession>A0A9W7G377</accession>